<name>A0A1I4TSD0_9FLAO</name>
<reference evidence="2" key="1">
    <citation type="submission" date="2016-10" db="EMBL/GenBank/DDBJ databases">
        <authorList>
            <person name="Varghese N."/>
            <person name="Submissions S."/>
        </authorList>
    </citation>
    <scope>NUCLEOTIDE SEQUENCE [LARGE SCALE GENOMIC DNA]</scope>
    <source>
        <strain evidence="2">DSM 4002</strain>
    </source>
</reference>
<dbReference type="Gene3D" id="3.20.80.10">
    <property type="entry name" value="Regulatory factor, effector binding domain"/>
    <property type="match status" value="1"/>
</dbReference>
<dbReference type="SUPFAM" id="SSF55136">
    <property type="entry name" value="Probable bacterial effector-binding domain"/>
    <property type="match status" value="1"/>
</dbReference>
<dbReference type="InterPro" id="IPR023393">
    <property type="entry name" value="START-like_dom_sf"/>
</dbReference>
<keyword evidence="2" id="KW-1185">Reference proteome</keyword>
<dbReference type="AlphaFoldDB" id="A0A1I4TSD0"/>
<evidence type="ECO:0000313" key="1">
    <source>
        <dbReference type="EMBL" id="SFM79676.1"/>
    </source>
</evidence>
<dbReference type="EMBL" id="FOUT01000002">
    <property type="protein sequence ID" value="SFM79676.1"/>
    <property type="molecule type" value="Genomic_DNA"/>
</dbReference>
<dbReference type="eggNOG" id="COG4978">
    <property type="taxonomic scope" value="Bacteria"/>
</dbReference>
<dbReference type="CDD" id="cd07818">
    <property type="entry name" value="SRPBCC_1"/>
    <property type="match status" value="1"/>
</dbReference>
<dbReference type="SUPFAM" id="SSF55961">
    <property type="entry name" value="Bet v1-like"/>
    <property type="match status" value="1"/>
</dbReference>
<dbReference type="Proteomes" id="UP000182961">
    <property type="component" value="Unassembled WGS sequence"/>
</dbReference>
<protein>
    <submittedName>
        <fullName evidence="1">Polyketide cyclase / dehydrase and lipid transport</fullName>
    </submittedName>
</protein>
<dbReference type="Gene3D" id="3.30.530.20">
    <property type="match status" value="1"/>
</dbReference>
<sequence>MQILKYLFLLFLLSIVATTIFIATQKGDFQLERSKVINSPKSAVFTYVNDYQNWPDFNTWMLEDSSLNMTYSGITSGNGASCSWTGAEGTGDIVTIKSKINESIVQKLNNNGTESEVLWNFKDTVGGTKVTWKTKGNLSFELKMLAALKGGVERNLGSIYEKSLINLDKILDYEMNTYSSKVVGEVRKTSTNYISQTFSSKTSNIAKNSKIVFEKLTNYCSANGIKISGVPFIIYHLYDLPKETVKLSFCLPIQDENLISIEKDITIGELEGFPAVKTIAKGDYRHMLKALDKTASYFNTKGISRATTFSHIEVYTVGKNKSTKPSEWITTIYTPIQPKVVPSPIVRTYIPKKKPVETTIEEEIPSEF</sequence>
<organism evidence="1 2">
    <name type="scientific">Flavobacterium succinicans</name>
    <dbReference type="NCBI Taxonomy" id="29536"/>
    <lineage>
        <taxon>Bacteria</taxon>
        <taxon>Pseudomonadati</taxon>
        <taxon>Bacteroidota</taxon>
        <taxon>Flavobacteriia</taxon>
        <taxon>Flavobacteriales</taxon>
        <taxon>Flavobacteriaceae</taxon>
        <taxon>Flavobacterium</taxon>
    </lineage>
</organism>
<dbReference type="RefSeq" id="WP_024980059.1">
    <property type="nucleotide sequence ID" value="NZ_CBCRUM010000010.1"/>
</dbReference>
<gene>
    <name evidence="1" type="ORF">SAMN05444143_102257</name>
</gene>
<evidence type="ECO:0000313" key="2">
    <source>
        <dbReference type="Proteomes" id="UP000182961"/>
    </source>
</evidence>
<dbReference type="InterPro" id="IPR011256">
    <property type="entry name" value="Reg_factor_effector_dom_sf"/>
</dbReference>
<proteinExistence type="predicted"/>
<accession>A0A1I4TSD0</accession>